<dbReference type="OrthoDB" id="9806213at2"/>
<reference evidence="10 11" key="1">
    <citation type="submission" date="2020-08" db="EMBL/GenBank/DDBJ databases">
        <title>Genomic Encyclopedia of Type Strains, Phase IV (KMG-V): Genome sequencing to study the core and pangenomes of soil and plant-associated prokaryotes.</title>
        <authorList>
            <person name="Whitman W."/>
        </authorList>
    </citation>
    <scope>NUCLEOTIDE SEQUENCE [LARGE SCALE GENOMIC DNA]</scope>
    <source>
        <strain evidence="10 11">SEMIA 492</strain>
    </source>
</reference>
<sequence>MNSQTLVAKVWNFAHVLRDQGVSYQAYISQISYLLFLKMDDERVTQIGEASMLLNGACWSDIRDLSGEALSIAYGRLLEVLSKQGGIIGAIFLKAQNEIQDPAKLKRLVGLIDSETWLGLPVDVKGDIYEGLLARNAEDVKSGAGQYFTPRPVIDAMVEVVDPEPHQTVHDPACGTAGFLLAAWEHMKRHPKARDRAVYSALKNKFSGADIVPEVVRLAAMNLYLHGITGVESIVEAKDALLGTGGKTYDVVLANPPFGKKQSYRVIRDDGEIDTEREDYDRQDFFVTTSNKQLNFLQHIMTVLAPDGEAGVVLPDNVLFEGGAGETIRRRLLQNFDFHTLLRLPTGIFYKQGVKANVLFFDKKPPSEVAATKDLWIYDLRTNKRFTLKERPMTRADLDDFVACYRSGRRHEREESERFKRYPLEALLARDKVNLDLFWLKDESFDDPDLLPPPDEVAAEVIASLELALDKFRGVANTLSASGA</sequence>
<dbReference type="Gene3D" id="3.40.50.150">
    <property type="entry name" value="Vaccinia Virus protein VP39"/>
    <property type="match status" value="1"/>
</dbReference>
<dbReference type="EMBL" id="JACIIG010000004">
    <property type="protein sequence ID" value="MBB4567819.1"/>
    <property type="molecule type" value="Genomic_DNA"/>
</dbReference>
<evidence type="ECO:0000256" key="3">
    <source>
        <dbReference type="ARBA" id="ARBA00022603"/>
    </source>
</evidence>
<dbReference type="InterPro" id="IPR029063">
    <property type="entry name" value="SAM-dependent_MTases_sf"/>
</dbReference>
<comment type="caution">
    <text evidence="10">The sequence shown here is derived from an EMBL/GenBank/DDBJ whole genome shotgun (WGS) entry which is preliminary data.</text>
</comment>
<evidence type="ECO:0000256" key="4">
    <source>
        <dbReference type="ARBA" id="ARBA00022679"/>
    </source>
</evidence>
<dbReference type="Pfam" id="PF02384">
    <property type="entry name" value="N6_Mtase"/>
    <property type="match status" value="1"/>
</dbReference>
<proteinExistence type="inferred from homology"/>
<dbReference type="EC" id="2.1.1.72" evidence="2"/>
<dbReference type="GO" id="GO:0003677">
    <property type="term" value="F:DNA binding"/>
    <property type="evidence" value="ECO:0007669"/>
    <property type="project" value="InterPro"/>
</dbReference>
<keyword evidence="5" id="KW-0949">S-adenosyl-L-methionine</keyword>
<feature type="domain" description="N6 adenine-specific DNA methyltransferase N-terminal" evidence="9">
    <location>
        <begin position="7"/>
        <end position="109"/>
    </location>
</feature>
<organism evidence="10 11">
    <name type="scientific">Rhizobium leucaenae</name>
    <dbReference type="NCBI Taxonomy" id="29450"/>
    <lineage>
        <taxon>Bacteria</taxon>
        <taxon>Pseudomonadati</taxon>
        <taxon>Pseudomonadota</taxon>
        <taxon>Alphaproteobacteria</taxon>
        <taxon>Hyphomicrobiales</taxon>
        <taxon>Rhizobiaceae</taxon>
        <taxon>Rhizobium/Agrobacterium group</taxon>
        <taxon>Rhizobium</taxon>
    </lineage>
</organism>
<dbReference type="InterPro" id="IPR051537">
    <property type="entry name" value="DNA_Adenine_Mtase"/>
</dbReference>
<gene>
    <name evidence="10" type="ORF">GGE60_001930</name>
</gene>
<evidence type="ECO:0000256" key="6">
    <source>
        <dbReference type="ARBA" id="ARBA00022747"/>
    </source>
</evidence>
<evidence type="ECO:0000256" key="2">
    <source>
        <dbReference type="ARBA" id="ARBA00011900"/>
    </source>
</evidence>
<dbReference type="GO" id="GO:0009007">
    <property type="term" value="F:site-specific DNA-methyltransferase (adenine-specific) activity"/>
    <property type="evidence" value="ECO:0007669"/>
    <property type="project" value="UniProtKB-EC"/>
</dbReference>
<keyword evidence="4 10" id="KW-0808">Transferase</keyword>
<dbReference type="SUPFAM" id="SSF53335">
    <property type="entry name" value="S-adenosyl-L-methionine-dependent methyltransferases"/>
    <property type="match status" value="1"/>
</dbReference>
<feature type="domain" description="DNA methylase adenine-specific" evidence="8">
    <location>
        <begin position="123"/>
        <end position="413"/>
    </location>
</feature>
<dbReference type="Gene3D" id="1.20.1260.30">
    <property type="match status" value="1"/>
</dbReference>
<dbReference type="Pfam" id="PF12161">
    <property type="entry name" value="HsdM_N"/>
    <property type="match status" value="1"/>
</dbReference>
<dbReference type="PROSITE" id="PS00092">
    <property type="entry name" value="N6_MTASE"/>
    <property type="match status" value="1"/>
</dbReference>
<evidence type="ECO:0000256" key="7">
    <source>
        <dbReference type="ARBA" id="ARBA00047942"/>
    </source>
</evidence>
<comment type="similarity">
    <text evidence="1">Belongs to the N(4)/N(6)-methyltransferase family.</text>
</comment>
<dbReference type="Proteomes" id="UP000543836">
    <property type="component" value="Unassembled WGS sequence"/>
</dbReference>
<dbReference type="InterPro" id="IPR002052">
    <property type="entry name" value="DNA_methylase_N6_adenine_CS"/>
</dbReference>
<name>A0A7W6ZSB4_9HYPH</name>
<dbReference type="GO" id="GO:0032259">
    <property type="term" value="P:methylation"/>
    <property type="evidence" value="ECO:0007669"/>
    <property type="project" value="UniProtKB-KW"/>
</dbReference>
<comment type="catalytic activity">
    <reaction evidence="7">
        <text>a 2'-deoxyadenosine in DNA + S-adenosyl-L-methionine = an N(6)-methyl-2'-deoxyadenosine in DNA + S-adenosyl-L-homocysteine + H(+)</text>
        <dbReference type="Rhea" id="RHEA:15197"/>
        <dbReference type="Rhea" id="RHEA-COMP:12418"/>
        <dbReference type="Rhea" id="RHEA-COMP:12419"/>
        <dbReference type="ChEBI" id="CHEBI:15378"/>
        <dbReference type="ChEBI" id="CHEBI:57856"/>
        <dbReference type="ChEBI" id="CHEBI:59789"/>
        <dbReference type="ChEBI" id="CHEBI:90615"/>
        <dbReference type="ChEBI" id="CHEBI:90616"/>
        <dbReference type="EC" id="2.1.1.72"/>
    </reaction>
</comment>
<dbReference type="InterPro" id="IPR022749">
    <property type="entry name" value="D12N6_MeTrfase_N"/>
</dbReference>
<dbReference type="InterPro" id="IPR003356">
    <property type="entry name" value="DNA_methylase_A-5"/>
</dbReference>
<dbReference type="RefSeq" id="WP_037135154.1">
    <property type="nucleotide sequence ID" value="NZ_JACIIG010000004.1"/>
</dbReference>
<evidence type="ECO:0000259" key="9">
    <source>
        <dbReference type="Pfam" id="PF12161"/>
    </source>
</evidence>
<dbReference type="InterPro" id="IPR038333">
    <property type="entry name" value="T1MK-like_N_sf"/>
</dbReference>
<dbReference type="PANTHER" id="PTHR42933">
    <property type="entry name" value="SLR6095 PROTEIN"/>
    <property type="match status" value="1"/>
</dbReference>
<evidence type="ECO:0000313" key="11">
    <source>
        <dbReference type="Proteomes" id="UP000543836"/>
    </source>
</evidence>
<dbReference type="PRINTS" id="PR00507">
    <property type="entry name" value="N12N6MTFRASE"/>
</dbReference>
<dbReference type="GO" id="GO:0008170">
    <property type="term" value="F:N-methyltransferase activity"/>
    <property type="evidence" value="ECO:0007669"/>
    <property type="project" value="InterPro"/>
</dbReference>
<evidence type="ECO:0000256" key="1">
    <source>
        <dbReference type="ARBA" id="ARBA00006594"/>
    </source>
</evidence>
<keyword evidence="6" id="KW-0680">Restriction system</keyword>
<accession>A0A7W6ZSB4</accession>
<evidence type="ECO:0000256" key="5">
    <source>
        <dbReference type="ARBA" id="ARBA00022691"/>
    </source>
</evidence>
<dbReference type="GO" id="GO:0009307">
    <property type="term" value="P:DNA restriction-modification system"/>
    <property type="evidence" value="ECO:0007669"/>
    <property type="project" value="UniProtKB-KW"/>
</dbReference>
<keyword evidence="3 10" id="KW-0489">Methyltransferase</keyword>
<protein>
    <recommendedName>
        <fullName evidence="2">site-specific DNA-methyltransferase (adenine-specific)</fullName>
        <ecNumber evidence="2">2.1.1.72</ecNumber>
    </recommendedName>
</protein>
<evidence type="ECO:0000313" key="10">
    <source>
        <dbReference type="EMBL" id="MBB4567819.1"/>
    </source>
</evidence>
<evidence type="ECO:0000259" key="8">
    <source>
        <dbReference type="Pfam" id="PF02384"/>
    </source>
</evidence>
<dbReference type="PANTHER" id="PTHR42933:SF4">
    <property type="entry name" value="TYPE I RESTRICTION ENZYME ECOKI METHYLASE SUBUNIT"/>
    <property type="match status" value="1"/>
</dbReference>
<dbReference type="AlphaFoldDB" id="A0A7W6ZSB4"/>
<keyword evidence="11" id="KW-1185">Reference proteome</keyword>